<evidence type="ECO:0000256" key="4">
    <source>
        <dbReference type="ARBA" id="ARBA00022801"/>
    </source>
</evidence>
<comment type="catalytic activity">
    <reaction evidence="1">
        <text>Cleavage of hydrophobic, N-terminal signal or leader sequences from secreted and periplasmic proteins.</text>
        <dbReference type="EC" id="3.4.21.89"/>
    </reaction>
</comment>
<evidence type="ECO:0000256" key="5">
    <source>
        <dbReference type="SAM" id="MobiDB-lite"/>
    </source>
</evidence>
<evidence type="ECO:0000256" key="3">
    <source>
        <dbReference type="ARBA" id="ARBA00013208"/>
    </source>
</evidence>
<dbReference type="PROSITE" id="PS00761">
    <property type="entry name" value="SPASE_I_3"/>
    <property type="match status" value="1"/>
</dbReference>
<keyword evidence="8" id="KW-1185">Reference proteome</keyword>
<sequence>TVPENFVFVMGDNRNNSYDSHIWGPLPAKNIIGRSVFRYWPPNRIGGTIYEGGCAGQKQLSNPDQKQLSNPDQKQESIPADS</sequence>
<dbReference type="InterPro" id="IPR000223">
    <property type="entry name" value="Pept_S26A_signal_pept_1"/>
</dbReference>
<dbReference type="GO" id="GO:0006465">
    <property type="term" value="P:signal peptide processing"/>
    <property type="evidence" value="ECO:0007669"/>
    <property type="project" value="InterPro"/>
</dbReference>
<evidence type="ECO:0000259" key="6">
    <source>
        <dbReference type="Pfam" id="PF10502"/>
    </source>
</evidence>
<dbReference type="Proteomes" id="UP000554482">
    <property type="component" value="Unassembled WGS sequence"/>
</dbReference>
<dbReference type="PANTHER" id="PTHR43390">
    <property type="entry name" value="SIGNAL PEPTIDASE I"/>
    <property type="match status" value="1"/>
</dbReference>
<dbReference type="Pfam" id="PF10502">
    <property type="entry name" value="Peptidase_S26"/>
    <property type="match status" value="1"/>
</dbReference>
<accession>A0A7J6X599</accession>
<dbReference type="GO" id="GO:0004252">
    <property type="term" value="F:serine-type endopeptidase activity"/>
    <property type="evidence" value="ECO:0007669"/>
    <property type="project" value="InterPro"/>
</dbReference>
<reference evidence="7 8" key="1">
    <citation type="submission" date="2020-06" db="EMBL/GenBank/DDBJ databases">
        <title>Transcriptomic and genomic resources for Thalictrum thalictroides and T. hernandezii: Facilitating candidate gene discovery in an emerging model plant lineage.</title>
        <authorList>
            <person name="Arias T."/>
            <person name="Riano-Pachon D.M."/>
            <person name="Di Stilio V.S."/>
        </authorList>
    </citation>
    <scope>NUCLEOTIDE SEQUENCE [LARGE SCALE GENOMIC DNA]</scope>
    <source>
        <strain evidence="8">cv. WT478/WT964</strain>
        <tissue evidence="7">Leaves</tissue>
    </source>
</reference>
<keyword evidence="4" id="KW-0378">Hydrolase</keyword>
<feature type="region of interest" description="Disordered" evidence="5">
    <location>
        <begin position="56"/>
        <end position="82"/>
    </location>
</feature>
<comment type="similarity">
    <text evidence="2">Belongs to the peptidase S26 family.</text>
</comment>
<evidence type="ECO:0000313" key="7">
    <source>
        <dbReference type="EMBL" id="KAF5203750.1"/>
    </source>
</evidence>
<organism evidence="7 8">
    <name type="scientific">Thalictrum thalictroides</name>
    <name type="common">Rue-anemone</name>
    <name type="synonym">Anemone thalictroides</name>
    <dbReference type="NCBI Taxonomy" id="46969"/>
    <lineage>
        <taxon>Eukaryota</taxon>
        <taxon>Viridiplantae</taxon>
        <taxon>Streptophyta</taxon>
        <taxon>Embryophyta</taxon>
        <taxon>Tracheophyta</taxon>
        <taxon>Spermatophyta</taxon>
        <taxon>Magnoliopsida</taxon>
        <taxon>Ranunculales</taxon>
        <taxon>Ranunculaceae</taxon>
        <taxon>Thalictroideae</taxon>
        <taxon>Thalictrum</taxon>
    </lineage>
</organism>
<dbReference type="EMBL" id="JABWDY010006340">
    <property type="protein sequence ID" value="KAF5203750.1"/>
    <property type="molecule type" value="Genomic_DNA"/>
</dbReference>
<dbReference type="SUPFAM" id="SSF51306">
    <property type="entry name" value="LexA/Signal peptidase"/>
    <property type="match status" value="1"/>
</dbReference>
<dbReference type="GO" id="GO:0009535">
    <property type="term" value="C:chloroplast thylakoid membrane"/>
    <property type="evidence" value="ECO:0007669"/>
    <property type="project" value="TreeGrafter"/>
</dbReference>
<proteinExistence type="inferred from homology"/>
<dbReference type="InterPro" id="IPR019533">
    <property type="entry name" value="Peptidase_S26"/>
</dbReference>
<evidence type="ECO:0000256" key="2">
    <source>
        <dbReference type="ARBA" id="ARBA00009370"/>
    </source>
</evidence>
<dbReference type="Gene3D" id="2.10.109.10">
    <property type="entry name" value="Umud Fragment, subunit A"/>
    <property type="match status" value="1"/>
</dbReference>
<name>A0A7J6X599_THATH</name>
<dbReference type="EC" id="3.4.21.89" evidence="3"/>
<feature type="compositionally biased region" description="Polar residues" evidence="5">
    <location>
        <begin position="58"/>
        <end position="72"/>
    </location>
</feature>
<dbReference type="AlphaFoldDB" id="A0A7J6X599"/>
<dbReference type="OrthoDB" id="308440at2759"/>
<dbReference type="CDD" id="cd06530">
    <property type="entry name" value="S26_SPase_I"/>
    <property type="match status" value="1"/>
</dbReference>
<dbReference type="InterPro" id="IPR036286">
    <property type="entry name" value="LexA/Signal_pep-like_sf"/>
</dbReference>
<comment type="caution">
    <text evidence="7">The sequence shown here is derived from an EMBL/GenBank/DDBJ whole genome shotgun (WGS) entry which is preliminary data.</text>
</comment>
<dbReference type="GO" id="GO:0010027">
    <property type="term" value="P:thylakoid membrane organization"/>
    <property type="evidence" value="ECO:0007669"/>
    <property type="project" value="TreeGrafter"/>
</dbReference>
<protein>
    <recommendedName>
        <fullName evidence="3">signal peptidase I</fullName>
        <ecNumber evidence="3">3.4.21.89</ecNumber>
    </recommendedName>
</protein>
<evidence type="ECO:0000313" key="8">
    <source>
        <dbReference type="Proteomes" id="UP000554482"/>
    </source>
</evidence>
<dbReference type="InterPro" id="IPR019758">
    <property type="entry name" value="Pept_S26A_signal_pept_1_CS"/>
</dbReference>
<evidence type="ECO:0000256" key="1">
    <source>
        <dbReference type="ARBA" id="ARBA00000677"/>
    </source>
</evidence>
<dbReference type="PANTHER" id="PTHR43390:SF1">
    <property type="entry name" value="CHLOROPLAST PROCESSING PEPTIDASE"/>
    <property type="match status" value="1"/>
</dbReference>
<feature type="non-terminal residue" evidence="7">
    <location>
        <position position="1"/>
    </location>
</feature>
<feature type="domain" description="Peptidase S26" evidence="6">
    <location>
        <begin position="2"/>
        <end position="40"/>
    </location>
</feature>
<gene>
    <name evidence="7" type="ORF">FRX31_006663</name>
</gene>
<dbReference type="GO" id="GO:0009003">
    <property type="term" value="F:signal peptidase activity"/>
    <property type="evidence" value="ECO:0007669"/>
    <property type="project" value="UniProtKB-EC"/>
</dbReference>